<dbReference type="Proteomes" id="UP000176493">
    <property type="component" value="Unassembled WGS sequence"/>
</dbReference>
<accession>A0A1G2MHD2</accession>
<comment type="caution">
    <text evidence="3">The sequence shown here is derived from an EMBL/GenBank/DDBJ whole genome shotgun (WGS) entry which is preliminary data.</text>
</comment>
<dbReference type="SUPFAM" id="SSF53756">
    <property type="entry name" value="UDP-Glycosyltransferase/glycogen phosphorylase"/>
    <property type="match status" value="1"/>
</dbReference>
<dbReference type="AlphaFoldDB" id="A0A1G2MHD2"/>
<name>A0A1G2MHD2_9BACT</name>
<dbReference type="CDD" id="cd03801">
    <property type="entry name" value="GT4_PimA-like"/>
    <property type="match status" value="1"/>
</dbReference>
<dbReference type="Pfam" id="PF13439">
    <property type="entry name" value="Glyco_transf_4"/>
    <property type="match status" value="1"/>
</dbReference>
<evidence type="ECO:0000313" key="3">
    <source>
        <dbReference type="EMBL" id="OHA23278.1"/>
    </source>
</evidence>
<dbReference type="Pfam" id="PF00534">
    <property type="entry name" value="Glycos_transf_1"/>
    <property type="match status" value="1"/>
</dbReference>
<gene>
    <name evidence="3" type="ORF">A2W52_00650</name>
</gene>
<dbReference type="GO" id="GO:0016757">
    <property type="term" value="F:glycosyltransferase activity"/>
    <property type="evidence" value="ECO:0007669"/>
    <property type="project" value="InterPro"/>
</dbReference>
<reference evidence="3 4" key="1">
    <citation type="journal article" date="2016" name="Nat. Commun.">
        <title>Thousands of microbial genomes shed light on interconnected biogeochemical processes in an aquifer system.</title>
        <authorList>
            <person name="Anantharaman K."/>
            <person name="Brown C.T."/>
            <person name="Hug L.A."/>
            <person name="Sharon I."/>
            <person name="Castelle C.J."/>
            <person name="Probst A.J."/>
            <person name="Thomas B.C."/>
            <person name="Singh A."/>
            <person name="Wilkins M.J."/>
            <person name="Karaoz U."/>
            <person name="Brodie E.L."/>
            <person name="Williams K.H."/>
            <person name="Hubbard S.S."/>
            <person name="Banfield J.F."/>
        </authorList>
    </citation>
    <scope>NUCLEOTIDE SEQUENCE [LARGE SCALE GENOMIC DNA]</scope>
</reference>
<evidence type="ECO:0000313" key="4">
    <source>
        <dbReference type="Proteomes" id="UP000176493"/>
    </source>
</evidence>
<protein>
    <recommendedName>
        <fullName evidence="5">Glycosyl transferase family 1 domain-containing protein</fullName>
    </recommendedName>
</protein>
<dbReference type="Gene3D" id="3.40.50.2000">
    <property type="entry name" value="Glycogen Phosphorylase B"/>
    <property type="match status" value="2"/>
</dbReference>
<dbReference type="InterPro" id="IPR028098">
    <property type="entry name" value="Glyco_trans_4-like_N"/>
</dbReference>
<dbReference type="InterPro" id="IPR001296">
    <property type="entry name" value="Glyco_trans_1"/>
</dbReference>
<sequence length="416" mass="46672">MNILIFSTAYLPFVGGAELAIKEITDRIPNVSFTLITARFRRGLPRFEKIGNAEVYRVGPGTVLDKWLLPCLGYAKAWRLEKEKEFDVIWSMMASQGSVAAAFFKRAFPQKKLVLTLQEGDEEAHLKRYVFGSELLYRLLVRPWHLLVFKRADTITAISNYLAERAKQNAPNAPVAVIPNGVDIAKFQITNSKSQTNPNLSKKEIRKKLGIQKEDKVVITTSRLVEKNGIGDLVEAMPHLPENVKLLILGTGPLEKSYKLKAKSYKLEGRIRFFGHIAHEQLPQYLHGADIFCRPSHSEGMGSSFIEAMAAGLPVVATPVGGIPDFLIAPLSDSEAEGHLFSNSHELENRWRETITGLFCEVENPNSIAEKVKLLLSNDELRHRIVENASKMVWEKYEWGLIAGQMKKVLLSHEAA</sequence>
<dbReference type="EMBL" id="MHRJ01000011">
    <property type="protein sequence ID" value="OHA23278.1"/>
    <property type="molecule type" value="Genomic_DNA"/>
</dbReference>
<proteinExistence type="predicted"/>
<evidence type="ECO:0000259" key="1">
    <source>
        <dbReference type="Pfam" id="PF00534"/>
    </source>
</evidence>
<feature type="domain" description="Glycosyltransferase subfamily 4-like N-terminal" evidence="2">
    <location>
        <begin position="14"/>
        <end position="185"/>
    </location>
</feature>
<organism evidence="3 4">
    <name type="scientific">Candidatus Taylorbacteria bacterium RIFCSPHIGHO2_02_49_25</name>
    <dbReference type="NCBI Taxonomy" id="1802305"/>
    <lineage>
        <taxon>Bacteria</taxon>
        <taxon>Candidatus Tayloriibacteriota</taxon>
    </lineage>
</organism>
<dbReference type="PANTHER" id="PTHR45947:SF3">
    <property type="entry name" value="SULFOQUINOVOSYL TRANSFERASE SQD2"/>
    <property type="match status" value="1"/>
</dbReference>
<dbReference type="PANTHER" id="PTHR45947">
    <property type="entry name" value="SULFOQUINOVOSYL TRANSFERASE SQD2"/>
    <property type="match status" value="1"/>
</dbReference>
<feature type="domain" description="Glycosyl transferase family 1" evidence="1">
    <location>
        <begin position="202"/>
        <end position="327"/>
    </location>
</feature>
<evidence type="ECO:0000259" key="2">
    <source>
        <dbReference type="Pfam" id="PF13439"/>
    </source>
</evidence>
<evidence type="ECO:0008006" key="5">
    <source>
        <dbReference type="Google" id="ProtNLM"/>
    </source>
</evidence>
<dbReference type="InterPro" id="IPR050194">
    <property type="entry name" value="Glycosyltransferase_grp1"/>
</dbReference>